<evidence type="ECO:0000256" key="8">
    <source>
        <dbReference type="ARBA" id="ARBA00023136"/>
    </source>
</evidence>
<dbReference type="AlphaFoldDB" id="A0A3B1DUH9"/>
<dbReference type="InterPro" id="IPR050790">
    <property type="entry name" value="ExbB/TolQ_transport"/>
</dbReference>
<sequence>MFDKTFSYLSTNINAIALVVLLVLSIYIIFSIWIFIYRYKIISVWMSKEKKSLDSLLMGLDKPLPDSMLYNCISTDDKPEKFMLEACLQKALVKATSGLSFLSVIATTSPFIGLFGTVVSILDAFAGFGKGSASSTLNIIAPAISEALIATAAGIFVAIFAYTFHQILKRKSFELISMIEIEKDIILSK</sequence>
<comment type="subcellular location">
    <subcellularLocation>
        <location evidence="1">Cell membrane</location>
        <topology evidence="1">Multi-pass membrane protein</topology>
    </subcellularLocation>
</comment>
<reference evidence="11" key="1">
    <citation type="submission" date="2018-10" db="EMBL/GenBank/DDBJ databases">
        <authorList>
            <person name="Aoki K."/>
        </authorList>
    </citation>
    <scope>NUCLEOTIDE SEQUENCE</scope>
</reference>
<gene>
    <name evidence="11" type="ORF">MNB_ARC-1_1000</name>
</gene>
<accession>A0A3B1DUH9</accession>
<protein>
    <submittedName>
        <fullName evidence="11">MotA/TolQ/ExbB proton channel family protein</fullName>
    </submittedName>
</protein>
<dbReference type="InterPro" id="IPR002898">
    <property type="entry name" value="MotA_ExbB_proton_chnl"/>
</dbReference>
<dbReference type="Pfam" id="PF01618">
    <property type="entry name" value="MotA_ExbB"/>
    <property type="match status" value="1"/>
</dbReference>
<evidence type="ECO:0000313" key="11">
    <source>
        <dbReference type="EMBL" id="VAY88403.1"/>
    </source>
</evidence>
<evidence type="ECO:0000259" key="10">
    <source>
        <dbReference type="Pfam" id="PF01618"/>
    </source>
</evidence>
<keyword evidence="7 9" id="KW-1133">Transmembrane helix</keyword>
<dbReference type="EMBL" id="UOYO01000052">
    <property type="protein sequence ID" value="VAY88403.1"/>
    <property type="molecule type" value="Genomic_DNA"/>
</dbReference>
<feature type="transmembrane region" description="Helical" evidence="9">
    <location>
        <begin position="139"/>
        <end position="164"/>
    </location>
</feature>
<evidence type="ECO:0000256" key="6">
    <source>
        <dbReference type="ARBA" id="ARBA00022927"/>
    </source>
</evidence>
<dbReference type="GO" id="GO:0017038">
    <property type="term" value="P:protein import"/>
    <property type="evidence" value="ECO:0007669"/>
    <property type="project" value="TreeGrafter"/>
</dbReference>
<comment type="similarity">
    <text evidence="2">Belongs to the ExbB/TolQ family.</text>
</comment>
<evidence type="ECO:0000256" key="7">
    <source>
        <dbReference type="ARBA" id="ARBA00022989"/>
    </source>
</evidence>
<keyword evidence="5 9" id="KW-0812">Transmembrane</keyword>
<dbReference type="GO" id="GO:0005886">
    <property type="term" value="C:plasma membrane"/>
    <property type="evidence" value="ECO:0007669"/>
    <property type="project" value="UniProtKB-SubCell"/>
</dbReference>
<keyword evidence="3" id="KW-0813">Transport</keyword>
<name>A0A3B1DUH9_9ZZZZ</name>
<feature type="transmembrane region" description="Helical" evidence="9">
    <location>
        <begin position="15"/>
        <end position="37"/>
    </location>
</feature>
<keyword evidence="8 9" id="KW-0472">Membrane</keyword>
<evidence type="ECO:0000256" key="1">
    <source>
        <dbReference type="ARBA" id="ARBA00004651"/>
    </source>
</evidence>
<dbReference type="PANTHER" id="PTHR30625:SF15">
    <property type="entry name" value="BIOPOLYMER TRANSPORT PROTEIN EXBB"/>
    <property type="match status" value="1"/>
</dbReference>
<dbReference type="PANTHER" id="PTHR30625">
    <property type="entry name" value="PROTEIN TOLQ"/>
    <property type="match status" value="1"/>
</dbReference>
<feature type="transmembrane region" description="Helical" evidence="9">
    <location>
        <begin position="99"/>
        <end position="119"/>
    </location>
</feature>
<feature type="domain" description="MotA/TolQ/ExbB proton channel" evidence="10">
    <location>
        <begin position="81"/>
        <end position="180"/>
    </location>
</feature>
<proteinExistence type="inferred from homology"/>
<evidence type="ECO:0000256" key="3">
    <source>
        <dbReference type="ARBA" id="ARBA00022448"/>
    </source>
</evidence>
<keyword evidence="4" id="KW-1003">Cell membrane</keyword>
<organism evidence="11">
    <name type="scientific">hydrothermal vent metagenome</name>
    <dbReference type="NCBI Taxonomy" id="652676"/>
    <lineage>
        <taxon>unclassified sequences</taxon>
        <taxon>metagenomes</taxon>
        <taxon>ecological metagenomes</taxon>
    </lineage>
</organism>
<evidence type="ECO:0000256" key="4">
    <source>
        <dbReference type="ARBA" id="ARBA00022475"/>
    </source>
</evidence>
<evidence type="ECO:0000256" key="5">
    <source>
        <dbReference type="ARBA" id="ARBA00022692"/>
    </source>
</evidence>
<keyword evidence="6" id="KW-0653">Protein transport</keyword>
<evidence type="ECO:0000256" key="9">
    <source>
        <dbReference type="SAM" id="Phobius"/>
    </source>
</evidence>
<evidence type="ECO:0000256" key="2">
    <source>
        <dbReference type="ARBA" id="ARBA00010442"/>
    </source>
</evidence>